<dbReference type="SUPFAM" id="SSF56801">
    <property type="entry name" value="Acetyl-CoA synthetase-like"/>
    <property type="match status" value="1"/>
</dbReference>
<dbReference type="Gene3D" id="2.30.38.10">
    <property type="entry name" value="Luciferase, Domain 3"/>
    <property type="match status" value="1"/>
</dbReference>
<protein>
    <recommendedName>
        <fullName evidence="3">AMP-binding enzyme C-terminal domain-containing protein</fullName>
    </recommendedName>
</protein>
<comment type="similarity">
    <text evidence="1">Belongs to the ATP-dependent AMP-binding enzyme family.</text>
</comment>
<proteinExistence type="inferred from homology"/>
<dbReference type="Proteomes" id="UP000887560">
    <property type="component" value="Unplaced"/>
</dbReference>
<evidence type="ECO:0000313" key="4">
    <source>
        <dbReference type="Proteomes" id="UP000887560"/>
    </source>
</evidence>
<evidence type="ECO:0000313" key="5">
    <source>
        <dbReference type="WBParaSite" id="scf7180000417247.g1061"/>
    </source>
</evidence>
<dbReference type="AlphaFoldDB" id="A0A915NGU8"/>
<dbReference type="InterPro" id="IPR025110">
    <property type="entry name" value="AMP-bd_C"/>
</dbReference>
<reference evidence="5" key="1">
    <citation type="submission" date="2022-11" db="UniProtKB">
        <authorList>
            <consortium name="WormBaseParasite"/>
        </authorList>
    </citation>
    <scope>IDENTIFICATION</scope>
</reference>
<evidence type="ECO:0000259" key="3">
    <source>
        <dbReference type="Pfam" id="PF13193"/>
    </source>
</evidence>
<sequence>LVSNKNYSPGTKGELWLRSASIMHGYLNDSILNKKAIDSDGWFHTGDIVYEDHDGFFFVLDRISNLIIVDGHQVWPTELEAILLLHPRVQEACVVGVKIKLNECFVDAPKAIVVLSKIDKEQENEETISLILKEILLFTNERLEHHQQITGGIMSVDSLPKTPFGKIARGKVRGMFLKD</sequence>
<keyword evidence="4" id="KW-1185">Reference proteome</keyword>
<evidence type="ECO:0000256" key="1">
    <source>
        <dbReference type="ARBA" id="ARBA00006432"/>
    </source>
</evidence>
<dbReference type="InterPro" id="IPR045851">
    <property type="entry name" value="AMP-bd_C_sf"/>
</dbReference>
<name>A0A915NGU8_9BILA</name>
<dbReference type="GO" id="GO:0016405">
    <property type="term" value="F:CoA-ligase activity"/>
    <property type="evidence" value="ECO:0007669"/>
    <property type="project" value="TreeGrafter"/>
</dbReference>
<keyword evidence="2" id="KW-0436">Ligase</keyword>
<dbReference type="PANTHER" id="PTHR24096:SF149">
    <property type="entry name" value="AMP-BINDING DOMAIN-CONTAINING PROTEIN-RELATED"/>
    <property type="match status" value="1"/>
</dbReference>
<accession>A0A915NGU8</accession>
<evidence type="ECO:0000256" key="2">
    <source>
        <dbReference type="ARBA" id="ARBA00022598"/>
    </source>
</evidence>
<dbReference type="Pfam" id="PF13193">
    <property type="entry name" value="AMP-binding_C"/>
    <property type="match status" value="1"/>
</dbReference>
<dbReference type="WBParaSite" id="scf7180000417247.g1061">
    <property type="protein sequence ID" value="scf7180000417247.g1061"/>
    <property type="gene ID" value="scf7180000417247.g1061"/>
</dbReference>
<dbReference type="PANTHER" id="PTHR24096">
    <property type="entry name" value="LONG-CHAIN-FATTY-ACID--COA LIGASE"/>
    <property type="match status" value="1"/>
</dbReference>
<dbReference type="Gene3D" id="3.30.300.30">
    <property type="match status" value="1"/>
</dbReference>
<organism evidence="4 5">
    <name type="scientific">Meloidogyne floridensis</name>
    <dbReference type="NCBI Taxonomy" id="298350"/>
    <lineage>
        <taxon>Eukaryota</taxon>
        <taxon>Metazoa</taxon>
        <taxon>Ecdysozoa</taxon>
        <taxon>Nematoda</taxon>
        <taxon>Chromadorea</taxon>
        <taxon>Rhabditida</taxon>
        <taxon>Tylenchina</taxon>
        <taxon>Tylenchomorpha</taxon>
        <taxon>Tylenchoidea</taxon>
        <taxon>Meloidogynidae</taxon>
        <taxon>Meloidogyninae</taxon>
        <taxon>Meloidogyne</taxon>
    </lineage>
</organism>
<feature type="domain" description="AMP-binding enzyme C-terminal" evidence="3">
    <location>
        <begin position="78"/>
        <end position="166"/>
    </location>
</feature>